<organism evidence="5 6">
    <name type="scientific">Apatococcus lobatus</name>
    <dbReference type="NCBI Taxonomy" id="904363"/>
    <lineage>
        <taxon>Eukaryota</taxon>
        <taxon>Viridiplantae</taxon>
        <taxon>Chlorophyta</taxon>
        <taxon>core chlorophytes</taxon>
        <taxon>Trebouxiophyceae</taxon>
        <taxon>Chlorellales</taxon>
        <taxon>Chlorellaceae</taxon>
        <taxon>Apatococcus</taxon>
    </lineage>
</organism>
<name>A0AAW1RLA9_9CHLO</name>
<feature type="domain" description="GST C-terminal" evidence="4">
    <location>
        <begin position="89"/>
        <end position="238"/>
    </location>
</feature>
<dbReference type="InterPro" id="IPR010987">
    <property type="entry name" value="Glutathione-S-Trfase_C-like"/>
</dbReference>
<dbReference type="EMBL" id="JALJOS010000009">
    <property type="protein sequence ID" value="KAK9834706.1"/>
    <property type="molecule type" value="Genomic_DNA"/>
</dbReference>
<reference evidence="5 6" key="1">
    <citation type="journal article" date="2024" name="Nat. Commun.">
        <title>Phylogenomics reveals the evolutionary origins of lichenization in chlorophyte algae.</title>
        <authorList>
            <person name="Puginier C."/>
            <person name="Libourel C."/>
            <person name="Otte J."/>
            <person name="Skaloud P."/>
            <person name="Haon M."/>
            <person name="Grisel S."/>
            <person name="Petersen M."/>
            <person name="Berrin J.G."/>
            <person name="Delaux P.M."/>
            <person name="Dal Grande F."/>
            <person name="Keller J."/>
        </authorList>
    </citation>
    <scope>NUCLEOTIDE SEQUENCE [LARGE SCALE GENOMIC DNA]</scope>
    <source>
        <strain evidence="5 6">SAG 2145</strain>
    </source>
</reference>
<dbReference type="GO" id="GO:0045174">
    <property type="term" value="F:glutathione dehydrogenase (ascorbate) activity"/>
    <property type="evidence" value="ECO:0007669"/>
    <property type="project" value="UniProtKB-EC"/>
</dbReference>
<dbReference type="AlphaFoldDB" id="A0AAW1RLA9"/>
<sequence length="242" mass="27748">MRSSRSVLAVAAEPLYEIYVKGAPAEGLVNEKGELGDCPFSQRTMMHMQEKNIPYKTMFVDEMNMKEIPWLSDVTEGACQIPFMKELETGKWYHDSDFLVSYLEDKFPERKIGKPDTDPQVGKELFPTAFIEYLTTDGEGQKGKEERLLAEFQKLEDYLAQNQADYFGGSDVCSTDLALSPRVKHILVGGKAVKGFELPASFKLVHAWLERIQSRPSWPKCCPDEKWMEDGWHMKRKMEMDS</sequence>
<dbReference type="Gene3D" id="1.20.1050.10">
    <property type="match status" value="1"/>
</dbReference>
<dbReference type="InterPro" id="IPR036249">
    <property type="entry name" value="Thioredoxin-like_sf"/>
</dbReference>
<dbReference type="Gene3D" id="3.40.30.10">
    <property type="entry name" value="Glutaredoxin"/>
    <property type="match status" value="1"/>
</dbReference>
<dbReference type="SUPFAM" id="SSF52833">
    <property type="entry name" value="Thioredoxin-like"/>
    <property type="match status" value="1"/>
</dbReference>
<evidence type="ECO:0000256" key="3">
    <source>
        <dbReference type="ARBA" id="ARBA00049544"/>
    </source>
</evidence>
<evidence type="ECO:0000256" key="2">
    <source>
        <dbReference type="ARBA" id="ARBA00024194"/>
    </source>
</evidence>
<keyword evidence="1" id="KW-0808">Transferase</keyword>
<evidence type="ECO:0000256" key="1">
    <source>
        <dbReference type="ARBA" id="ARBA00022679"/>
    </source>
</evidence>
<dbReference type="Pfam" id="PF13409">
    <property type="entry name" value="GST_N_2"/>
    <property type="match status" value="1"/>
</dbReference>
<dbReference type="SUPFAM" id="SSF47616">
    <property type="entry name" value="GST C-terminal domain-like"/>
    <property type="match status" value="1"/>
</dbReference>
<dbReference type="Proteomes" id="UP001438707">
    <property type="component" value="Unassembled WGS sequence"/>
</dbReference>
<dbReference type="GO" id="GO:0033355">
    <property type="term" value="P:ascorbate glutathione cycle"/>
    <property type="evidence" value="ECO:0007669"/>
    <property type="project" value="InterPro"/>
</dbReference>
<protein>
    <recommendedName>
        <fullName evidence="4">GST C-terminal domain-containing protein</fullName>
    </recommendedName>
</protein>
<gene>
    <name evidence="5" type="ORF">WJX74_008258</name>
</gene>
<dbReference type="PANTHER" id="PTHR44420:SF2">
    <property type="entry name" value="GLUTATHIONE S-TRANSFERASE DHAR2-RELATED"/>
    <property type="match status" value="1"/>
</dbReference>
<proteinExistence type="inferred from homology"/>
<dbReference type="GO" id="GO:0016740">
    <property type="term" value="F:transferase activity"/>
    <property type="evidence" value="ECO:0007669"/>
    <property type="project" value="UniProtKB-KW"/>
</dbReference>
<dbReference type="InterPro" id="IPR044627">
    <property type="entry name" value="DHAR1/2/3/4"/>
</dbReference>
<evidence type="ECO:0000313" key="5">
    <source>
        <dbReference type="EMBL" id="KAK9834706.1"/>
    </source>
</evidence>
<accession>A0AAW1RLA9</accession>
<dbReference type="InterPro" id="IPR004045">
    <property type="entry name" value="Glutathione_S-Trfase_N"/>
</dbReference>
<dbReference type="PANTHER" id="PTHR44420">
    <property type="entry name" value="GLUTATHIONE S-TRANSFERASE DHAR2-RELATED"/>
    <property type="match status" value="1"/>
</dbReference>
<dbReference type="PROSITE" id="PS50405">
    <property type="entry name" value="GST_CTER"/>
    <property type="match status" value="1"/>
</dbReference>
<evidence type="ECO:0000259" key="4">
    <source>
        <dbReference type="PROSITE" id="PS50405"/>
    </source>
</evidence>
<keyword evidence="6" id="KW-1185">Reference proteome</keyword>
<comment type="catalytic activity">
    <reaction evidence="3">
        <text>L-dehydroascorbate + 2 glutathione = glutathione disulfide + L-ascorbate</text>
        <dbReference type="Rhea" id="RHEA:24424"/>
        <dbReference type="ChEBI" id="CHEBI:38290"/>
        <dbReference type="ChEBI" id="CHEBI:57925"/>
        <dbReference type="ChEBI" id="CHEBI:58297"/>
        <dbReference type="ChEBI" id="CHEBI:58539"/>
        <dbReference type="EC" id="1.8.5.1"/>
    </reaction>
</comment>
<comment type="similarity">
    <text evidence="2">Belongs to the GST superfamily. DHAR family.</text>
</comment>
<evidence type="ECO:0000313" key="6">
    <source>
        <dbReference type="Proteomes" id="UP001438707"/>
    </source>
</evidence>
<comment type="caution">
    <text evidence="5">The sequence shown here is derived from an EMBL/GenBank/DDBJ whole genome shotgun (WGS) entry which is preliminary data.</text>
</comment>
<dbReference type="InterPro" id="IPR036282">
    <property type="entry name" value="Glutathione-S-Trfase_C_sf"/>
</dbReference>